<dbReference type="InterPro" id="IPR005944">
    <property type="entry name" value="Pro_iminopeptidase"/>
</dbReference>
<dbReference type="Gene3D" id="3.40.50.1820">
    <property type="entry name" value="alpha/beta hydrolase"/>
    <property type="match status" value="1"/>
</dbReference>
<dbReference type="InterPro" id="IPR029058">
    <property type="entry name" value="AB_hydrolase_fold"/>
</dbReference>
<dbReference type="PANTHER" id="PTHR43722">
    <property type="entry name" value="PROLINE IMINOPEPTIDASE"/>
    <property type="match status" value="1"/>
</dbReference>
<name>A0ABW5X823_9FLAO</name>
<evidence type="ECO:0000313" key="4">
    <source>
        <dbReference type="EMBL" id="MFD2834723.1"/>
    </source>
</evidence>
<gene>
    <name evidence="4" type="ORF">ACFSYS_15635</name>
</gene>
<accession>A0ABW5X823</accession>
<protein>
    <recommendedName>
        <fullName evidence="1">Proline iminopeptidase</fullName>
    </recommendedName>
</protein>
<dbReference type="Pfam" id="PF00561">
    <property type="entry name" value="Abhydrolase_1"/>
    <property type="match status" value="1"/>
</dbReference>
<evidence type="ECO:0000259" key="3">
    <source>
        <dbReference type="Pfam" id="PF00561"/>
    </source>
</evidence>
<feature type="domain" description="AB hydrolase-1" evidence="3">
    <location>
        <begin position="9"/>
        <end position="88"/>
    </location>
</feature>
<evidence type="ECO:0000256" key="2">
    <source>
        <dbReference type="SAM" id="Phobius"/>
    </source>
</evidence>
<dbReference type="GO" id="GO:0016787">
    <property type="term" value="F:hydrolase activity"/>
    <property type="evidence" value="ECO:0007669"/>
    <property type="project" value="UniProtKB-KW"/>
</dbReference>
<evidence type="ECO:0000313" key="5">
    <source>
        <dbReference type="Proteomes" id="UP001597438"/>
    </source>
</evidence>
<keyword evidence="2" id="KW-1133">Transmembrane helix</keyword>
<dbReference type="Proteomes" id="UP001597438">
    <property type="component" value="Unassembled WGS sequence"/>
</dbReference>
<dbReference type="RefSeq" id="WP_378213295.1">
    <property type="nucleotide sequence ID" value="NZ_JBHUOJ010000033.1"/>
</dbReference>
<dbReference type="EMBL" id="JBHUOJ010000033">
    <property type="protein sequence ID" value="MFD2834723.1"/>
    <property type="molecule type" value="Genomic_DNA"/>
</dbReference>
<sequence>MPFGCIEENTTQHLVNDINKLLDYLLIEKVLIFGGSWGTTLGLVYAIQNPKRIKGLLLRGVYLADKESTNHYLNGWVGKQFPGIWERFKKMCPMIAKFLL</sequence>
<comment type="caution">
    <text evidence="4">The sequence shown here is derived from an EMBL/GenBank/DDBJ whole genome shotgun (WGS) entry which is preliminary data.</text>
</comment>
<feature type="transmembrane region" description="Helical" evidence="2">
    <location>
        <begin position="30"/>
        <end position="47"/>
    </location>
</feature>
<dbReference type="InterPro" id="IPR000073">
    <property type="entry name" value="AB_hydrolase_1"/>
</dbReference>
<evidence type="ECO:0000256" key="1">
    <source>
        <dbReference type="ARBA" id="ARBA00021843"/>
    </source>
</evidence>
<organism evidence="4 5">
    <name type="scientific">Christiangramia antarctica</name>
    <dbReference type="NCBI Taxonomy" id="2058158"/>
    <lineage>
        <taxon>Bacteria</taxon>
        <taxon>Pseudomonadati</taxon>
        <taxon>Bacteroidota</taxon>
        <taxon>Flavobacteriia</taxon>
        <taxon>Flavobacteriales</taxon>
        <taxon>Flavobacteriaceae</taxon>
        <taxon>Christiangramia</taxon>
    </lineage>
</organism>
<dbReference type="SUPFAM" id="SSF53474">
    <property type="entry name" value="alpha/beta-Hydrolases"/>
    <property type="match status" value="1"/>
</dbReference>
<dbReference type="PANTHER" id="PTHR43722:SF1">
    <property type="entry name" value="PROLINE IMINOPEPTIDASE"/>
    <property type="match status" value="1"/>
</dbReference>
<keyword evidence="2" id="KW-0472">Membrane</keyword>
<keyword evidence="5" id="KW-1185">Reference proteome</keyword>
<proteinExistence type="predicted"/>
<reference evidence="5" key="1">
    <citation type="journal article" date="2019" name="Int. J. Syst. Evol. Microbiol.">
        <title>The Global Catalogue of Microorganisms (GCM) 10K type strain sequencing project: providing services to taxonomists for standard genome sequencing and annotation.</title>
        <authorList>
            <consortium name="The Broad Institute Genomics Platform"/>
            <consortium name="The Broad Institute Genome Sequencing Center for Infectious Disease"/>
            <person name="Wu L."/>
            <person name="Ma J."/>
        </authorList>
    </citation>
    <scope>NUCLEOTIDE SEQUENCE [LARGE SCALE GENOMIC DNA]</scope>
    <source>
        <strain evidence="5">KCTC 52925</strain>
    </source>
</reference>
<keyword evidence="2" id="KW-0812">Transmembrane</keyword>
<keyword evidence="4" id="KW-0378">Hydrolase</keyword>